<evidence type="ECO:0000256" key="1">
    <source>
        <dbReference type="ARBA" id="ARBA00004141"/>
    </source>
</evidence>
<feature type="domain" description="O-antigen ligase-related" evidence="6">
    <location>
        <begin position="195"/>
        <end position="346"/>
    </location>
</feature>
<proteinExistence type="predicted"/>
<feature type="transmembrane region" description="Helical" evidence="5">
    <location>
        <begin position="231"/>
        <end position="249"/>
    </location>
</feature>
<dbReference type="InterPro" id="IPR007016">
    <property type="entry name" value="O-antigen_ligase-rel_domated"/>
</dbReference>
<keyword evidence="2 5" id="KW-0812">Transmembrane</keyword>
<feature type="transmembrane region" description="Helical" evidence="5">
    <location>
        <begin position="366"/>
        <end position="385"/>
    </location>
</feature>
<dbReference type="EMBL" id="JACADJ010000011">
    <property type="protein sequence ID" value="NWH04427.1"/>
    <property type="molecule type" value="Genomic_DNA"/>
</dbReference>
<keyword evidence="4 5" id="KW-0472">Membrane</keyword>
<comment type="subcellular location">
    <subcellularLocation>
        <location evidence="1">Membrane</location>
        <topology evidence="1">Multi-pass membrane protein</topology>
    </subcellularLocation>
</comment>
<feature type="transmembrane region" description="Helical" evidence="5">
    <location>
        <begin position="65"/>
        <end position="83"/>
    </location>
</feature>
<evidence type="ECO:0000256" key="4">
    <source>
        <dbReference type="ARBA" id="ARBA00023136"/>
    </source>
</evidence>
<evidence type="ECO:0000256" key="5">
    <source>
        <dbReference type="SAM" id="Phobius"/>
    </source>
</evidence>
<keyword evidence="7" id="KW-0436">Ligase</keyword>
<dbReference type="PANTHER" id="PTHR37422">
    <property type="entry name" value="TEICHURONIC ACID BIOSYNTHESIS PROTEIN TUAE"/>
    <property type="match status" value="1"/>
</dbReference>
<keyword evidence="3 5" id="KW-1133">Transmembrane helix</keyword>
<reference evidence="7 8" key="1">
    <citation type="submission" date="2020-06" db="EMBL/GenBank/DDBJ databases">
        <title>High-quality draft genome of sulfate reducer Desulfobacter latus type strain AcrS2 isolated from marine sediment.</title>
        <authorList>
            <person name="Hoppe M."/>
            <person name="Larsen C.K."/>
            <person name="Marshall I.P.G."/>
            <person name="Schramm A."/>
            <person name="Marietou A.G."/>
        </authorList>
    </citation>
    <scope>NUCLEOTIDE SEQUENCE [LARGE SCALE GENOMIC DNA]</scope>
    <source>
        <strain evidence="7 8">AcRS2</strain>
    </source>
</reference>
<accession>A0A850T880</accession>
<feature type="transmembrane region" description="Helical" evidence="5">
    <location>
        <begin position="116"/>
        <end position="137"/>
    </location>
</feature>
<evidence type="ECO:0000313" key="7">
    <source>
        <dbReference type="EMBL" id="NWH04427.1"/>
    </source>
</evidence>
<feature type="transmembrane region" description="Helical" evidence="5">
    <location>
        <begin position="330"/>
        <end position="354"/>
    </location>
</feature>
<feature type="transmembrane region" description="Helical" evidence="5">
    <location>
        <begin position="202"/>
        <end position="224"/>
    </location>
</feature>
<organism evidence="7 8">
    <name type="scientific">Desulfobacter latus</name>
    <dbReference type="NCBI Taxonomy" id="2292"/>
    <lineage>
        <taxon>Bacteria</taxon>
        <taxon>Pseudomonadati</taxon>
        <taxon>Thermodesulfobacteriota</taxon>
        <taxon>Desulfobacteria</taxon>
        <taxon>Desulfobacterales</taxon>
        <taxon>Desulfobacteraceae</taxon>
        <taxon>Desulfobacter</taxon>
    </lineage>
</organism>
<dbReference type="Proteomes" id="UP000553343">
    <property type="component" value="Unassembled WGS sequence"/>
</dbReference>
<feature type="transmembrane region" description="Helical" evidence="5">
    <location>
        <begin position="20"/>
        <end position="45"/>
    </location>
</feature>
<evidence type="ECO:0000256" key="3">
    <source>
        <dbReference type="ARBA" id="ARBA00022989"/>
    </source>
</evidence>
<feature type="transmembrane region" description="Helical" evidence="5">
    <location>
        <begin position="166"/>
        <end position="182"/>
    </location>
</feature>
<sequence>MRAKLISHMTLSKICSSTLILLAFTIPVSTAMTYIVLGIFLLFWILDNFKNPLKELTVIIKSNPVAMAGCTFFLIHLAGLIYTHADQEKILESTQNGGKFLFIAMAMIYLKEEKNVRAVLISFISAMGLVLILSYLIRMSMVPGFIPVKGTPLNCYVFHDHIKHNTFMAFTVFVTAVLAGSSKTLKAQVLWTGVSFLSLINVLFMVNGRTGHLIVLILLVYYFFSWSSRKSIVVLSIICICMGLLLWIYPSNSLLTRARIAVNEIKAWKYGEPASNISSSGLRLEFYTNSLKLIKKSPFIGTGTGSFKSSYSELIKDTGFNRSDNPHNEFLMAGVQFGLVGILVLLSFFITQWWYAASLQKNKKILLARGFTLTIMAACMVASPLQDSAEGWFFALMSATLFAPQGYTLT</sequence>
<evidence type="ECO:0000313" key="8">
    <source>
        <dbReference type="Proteomes" id="UP000553343"/>
    </source>
</evidence>
<dbReference type="InterPro" id="IPR051533">
    <property type="entry name" value="WaaL-like"/>
</dbReference>
<evidence type="ECO:0000259" key="6">
    <source>
        <dbReference type="Pfam" id="PF04932"/>
    </source>
</evidence>
<gene>
    <name evidence="7" type="ORF">HXW94_05385</name>
</gene>
<protein>
    <submittedName>
        <fullName evidence="7">O-antigen ligase family protein</fullName>
    </submittedName>
</protein>
<keyword evidence="8" id="KW-1185">Reference proteome</keyword>
<name>A0A850T880_9BACT</name>
<dbReference type="AlphaFoldDB" id="A0A850T880"/>
<dbReference type="PANTHER" id="PTHR37422:SF13">
    <property type="entry name" value="LIPOPOLYSACCHARIDE BIOSYNTHESIS PROTEIN PA4999-RELATED"/>
    <property type="match status" value="1"/>
</dbReference>
<dbReference type="Pfam" id="PF04932">
    <property type="entry name" value="Wzy_C"/>
    <property type="match status" value="1"/>
</dbReference>
<evidence type="ECO:0000256" key="2">
    <source>
        <dbReference type="ARBA" id="ARBA00022692"/>
    </source>
</evidence>
<comment type="caution">
    <text evidence="7">The sequence shown here is derived from an EMBL/GenBank/DDBJ whole genome shotgun (WGS) entry which is preliminary data.</text>
</comment>
<dbReference type="GO" id="GO:0016020">
    <property type="term" value="C:membrane"/>
    <property type="evidence" value="ECO:0007669"/>
    <property type="project" value="UniProtKB-SubCell"/>
</dbReference>
<dbReference type="GO" id="GO:0016874">
    <property type="term" value="F:ligase activity"/>
    <property type="evidence" value="ECO:0007669"/>
    <property type="project" value="UniProtKB-KW"/>
</dbReference>